<dbReference type="PANTHER" id="PTHR30537:SF3">
    <property type="entry name" value="TRANSCRIPTIONAL REGULATORY PROTEIN"/>
    <property type="match status" value="1"/>
</dbReference>
<dbReference type="Pfam" id="PF03466">
    <property type="entry name" value="LysR_substrate"/>
    <property type="match status" value="1"/>
</dbReference>
<evidence type="ECO:0000259" key="6">
    <source>
        <dbReference type="PROSITE" id="PS50931"/>
    </source>
</evidence>
<sequence length="320" mass="35150">MHPHSPDESPAPRPAGSPRSIDPRRLRADDLRYLLAVSRTGRLVTAADALGVDHTTVSRRVAALEKSIGLRLIERGPDGWTLTEIGRAISDSARVIEEAIDRVVDTVEGQDSPSLHGTVRVSAPDGFGTAFATPALVRVRRQHPRLQVELITATRQLALRPSGFDLAVVIGVPSSSRLVTEHLTDYTLGLYACDDYLAQYGRPKSLAELREHPLIFYIESMLQVGDLDIERHLPGMTPAFSSTNVFAQLEATRQGAGIGVLPAFLTQRTQLRRLLPDEIDIRLPITLAVRREAVTHAAVRALWAALRQEVAERADELLPE</sequence>
<dbReference type="EMBL" id="CP163440">
    <property type="protein sequence ID" value="XDQ68008.1"/>
    <property type="molecule type" value="Genomic_DNA"/>
</dbReference>
<dbReference type="GO" id="GO:0043565">
    <property type="term" value="F:sequence-specific DNA binding"/>
    <property type="evidence" value="ECO:0007669"/>
    <property type="project" value="TreeGrafter"/>
</dbReference>
<keyword evidence="2" id="KW-0805">Transcription regulation</keyword>
<dbReference type="SUPFAM" id="SSF46785">
    <property type="entry name" value="Winged helix' DNA-binding domain"/>
    <property type="match status" value="1"/>
</dbReference>
<feature type="domain" description="HTH lysR-type" evidence="6">
    <location>
        <begin position="26"/>
        <end position="83"/>
    </location>
</feature>
<dbReference type="SUPFAM" id="SSF53850">
    <property type="entry name" value="Periplasmic binding protein-like II"/>
    <property type="match status" value="1"/>
</dbReference>
<evidence type="ECO:0000256" key="2">
    <source>
        <dbReference type="ARBA" id="ARBA00023015"/>
    </source>
</evidence>
<evidence type="ECO:0000256" key="4">
    <source>
        <dbReference type="ARBA" id="ARBA00023163"/>
    </source>
</evidence>
<dbReference type="GO" id="GO:0006351">
    <property type="term" value="P:DNA-templated transcription"/>
    <property type="evidence" value="ECO:0007669"/>
    <property type="project" value="TreeGrafter"/>
</dbReference>
<accession>A0AB39SKP6</accession>
<dbReference type="InterPro" id="IPR036388">
    <property type="entry name" value="WH-like_DNA-bd_sf"/>
</dbReference>
<dbReference type="Gene3D" id="1.10.10.10">
    <property type="entry name" value="Winged helix-like DNA-binding domain superfamily/Winged helix DNA-binding domain"/>
    <property type="match status" value="1"/>
</dbReference>
<keyword evidence="3" id="KW-0238">DNA-binding</keyword>
<gene>
    <name evidence="7" type="ORF">AB5J50_48145</name>
</gene>
<dbReference type="Pfam" id="PF00126">
    <property type="entry name" value="HTH_1"/>
    <property type="match status" value="1"/>
</dbReference>
<evidence type="ECO:0000313" key="7">
    <source>
        <dbReference type="EMBL" id="XDQ68008.1"/>
    </source>
</evidence>
<evidence type="ECO:0000256" key="5">
    <source>
        <dbReference type="SAM" id="MobiDB-lite"/>
    </source>
</evidence>
<dbReference type="InterPro" id="IPR005119">
    <property type="entry name" value="LysR_subst-bd"/>
</dbReference>
<dbReference type="InterPro" id="IPR000847">
    <property type="entry name" value="LysR_HTH_N"/>
</dbReference>
<evidence type="ECO:0000256" key="1">
    <source>
        <dbReference type="ARBA" id="ARBA00009437"/>
    </source>
</evidence>
<protein>
    <submittedName>
        <fullName evidence="7">LysR family transcriptional regulator</fullName>
    </submittedName>
</protein>
<evidence type="ECO:0000256" key="3">
    <source>
        <dbReference type="ARBA" id="ARBA00023125"/>
    </source>
</evidence>
<keyword evidence="4" id="KW-0804">Transcription</keyword>
<proteinExistence type="inferred from homology"/>
<dbReference type="AlphaFoldDB" id="A0AB39SKP6"/>
<dbReference type="InterPro" id="IPR036390">
    <property type="entry name" value="WH_DNA-bd_sf"/>
</dbReference>
<dbReference type="GO" id="GO:0003700">
    <property type="term" value="F:DNA-binding transcription factor activity"/>
    <property type="evidence" value="ECO:0007669"/>
    <property type="project" value="InterPro"/>
</dbReference>
<organism evidence="7">
    <name type="scientific">Streptomyces sp. R35</name>
    <dbReference type="NCBI Taxonomy" id="3238630"/>
    <lineage>
        <taxon>Bacteria</taxon>
        <taxon>Bacillati</taxon>
        <taxon>Actinomycetota</taxon>
        <taxon>Actinomycetes</taxon>
        <taxon>Kitasatosporales</taxon>
        <taxon>Streptomycetaceae</taxon>
        <taxon>Streptomyces</taxon>
    </lineage>
</organism>
<dbReference type="RefSeq" id="WP_369264846.1">
    <property type="nucleotide sequence ID" value="NZ_CP163440.1"/>
</dbReference>
<dbReference type="InterPro" id="IPR058163">
    <property type="entry name" value="LysR-type_TF_proteobact-type"/>
</dbReference>
<dbReference type="PANTHER" id="PTHR30537">
    <property type="entry name" value="HTH-TYPE TRANSCRIPTIONAL REGULATOR"/>
    <property type="match status" value="1"/>
</dbReference>
<name>A0AB39SKP6_9ACTN</name>
<comment type="similarity">
    <text evidence="1">Belongs to the LysR transcriptional regulatory family.</text>
</comment>
<dbReference type="Gene3D" id="3.40.190.290">
    <property type="match status" value="1"/>
</dbReference>
<reference evidence="7" key="1">
    <citation type="submission" date="2024-07" db="EMBL/GenBank/DDBJ databases">
        <authorList>
            <person name="Yu S.T."/>
        </authorList>
    </citation>
    <scope>NUCLEOTIDE SEQUENCE</scope>
    <source>
        <strain evidence="7">R35</strain>
    </source>
</reference>
<feature type="region of interest" description="Disordered" evidence="5">
    <location>
        <begin position="1"/>
        <end position="23"/>
    </location>
</feature>
<dbReference type="PROSITE" id="PS50931">
    <property type="entry name" value="HTH_LYSR"/>
    <property type="match status" value="1"/>
</dbReference>